<name>A0A8S9YJA0_9TREM</name>
<dbReference type="AlphaFoldDB" id="A0A8S9YJA0"/>
<reference evidence="1" key="1">
    <citation type="submission" date="2019-07" db="EMBL/GenBank/DDBJ databases">
        <title>Annotation for the trematode Paragonimus miyazaki's.</title>
        <authorList>
            <person name="Choi Y.-J."/>
        </authorList>
    </citation>
    <scope>NUCLEOTIDE SEQUENCE</scope>
    <source>
        <strain evidence="1">Japan</strain>
    </source>
</reference>
<sequence length="101" mass="11435">MSSNRSVAGHVNFTQFCASIFCASKRLQNDSCVCSQVRSWEKYSMLHKHGLYLLRSMGRRIPFASFLPSRFRTKPDDLNDLTTAATARFSTMTTTIVHLAI</sequence>
<organism evidence="1 2">
    <name type="scientific">Paragonimus skrjabini miyazakii</name>
    <dbReference type="NCBI Taxonomy" id="59628"/>
    <lineage>
        <taxon>Eukaryota</taxon>
        <taxon>Metazoa</taxon>
        <taxon>Spiralia</taxon>
        <taxon>Lophotrochozoa</taxon>
        <taxon>Platyhelminthes</taxon>
        <taxon>Trematoda</taxon>
        <taxon>Digenea</taxon>
        <taxon>Plagiorchiida</taxon>
        <taxon>Troglotremata</taxon>
        <taxon>Troglotrematidae</taxon>
        <taxon>Paragonimus</taxon>
    </lineage>
</organism>
<evidence type="ECO:0000313" key="1">
    <source>
        <dbReference type="EMBL" id="KAF7233935.1"/>
    </source>
</evidence>
<dbReference type="Proteomes" id="UP000822476">
    <property type="component" value="Unassembled WGS sequence"/>
</dbReference>
<comment type="caution">
    <text evidence="1">The sequence shown here is derived from an EMBL/GenBank/DDBJ whole genome shotgun (WGS) entry which is preliminary data.</text>
</comment>
<gene>
    <name evidence="1" type="ORF">EG68_12425</name>
</gene>
<proteinExistence type="predicted"/>
<evidence type="ECO:0000313" key="2">
    <source>
        <dbReference type="Proteomes" id="UP000822476"/>
    </source>
</evidence>
<dbReference type="EMBL" id="JTDE01015265">
    <property type="protein sequence ID" value="KAF7233935.1"/>
    <property type="molecule type" value="Genomic_DNA"/>
</dbReference>
<accession>A0A8S9YJA0</accession>
<protein>
    <submittedName>
        <fullName evidence="1">Uncharacterized protein</fullName>
    </submittedName>
</protein>
<keyword evidence="2" id="KW-1185">Reference proteome</keyword>